<feature type="compositionally biased region" description="Low complexity" evidence="1">
    <location>
        <begin position="324"/>
        <end position="334"/>
    </location>
</feature>
<keyword evidence="3" id="KW-0732">Signal</keyword>
<feature type="compositionally biased region" description="Basic and acidic residues" evidence="1">
    <location>
        <begin position="335"/>
        <end position="359"/>
    </location>
</feature>
<dbReference type="InterPro" id="IPR043504">
    <property type="entry name" value="Peptidase_S1_PA_chymotrypsin"/>
</dbReference>
<sequence>MVSFYSLLSVALLLLSQLAAAYPNSLAVRSASAADMRNFRGAILVKNGIPTSCELALIDNRAAFVAANCLDYREGQVNIDTKYEVYFDGAKGLNPGRVAVNPNKIRVHTQYSPVTFANNVAVVEFDFNDHGDWVNYLAVHRLEWKDIVYVRRLLESPSSMTWSMPSVTSQLNSDPGCAQASGLFASNQNDILCSKSSVSSPVSDRCSMPYGSLYGVASKAMAISALYSHTVVYSDKMCNGGDAYNFYTQLSNYTRFAYAILGRRPFEHIENLEQYLALKHITSFRMANSRAPNDEGTTMFGGDLLAAQRTLLNLPVKPIDNLPSSTTTATSTEASKSHEQPAKPTDTKPVDDKPDDHASSKPPNASKSEPSRSASGSQSATPTKPSKGDNIWDMPTKLLDPADYPPGFGTGGLTRVYDDDDEGEGGMERDEPKQSTSVQKDKTGQAKVEDEDWAKGVSKSTVIALSVTIPLLVIMASAGAYFMYHSHRKHKSVILLANE</sequence>
<name>A0A9W8GG12_9FUNG</name>
<dbReference type="OrthoDB" id="5585802at2759"/>
<proteinExistence type="predicted"/>
<accession>A0A9W8GG12</accession>
<dbReference type="EMBL" id="JANBTX010000183">
    <property type="protein sequence ID" value="KAJ2684873.1"/>
    <property type="molecule type" value="Genomic_DNA"/>
</dbReference>
<dbReference type="Proteomes" id="UP001151516">
    <property type="component" value="Unassembled WGS sequence"/>
</dbReference>
<evidence type="ECO:0008006" key="6">
    <source>
        <dbReference type="Google" id="ProtNLM"/>
    </source>
</evidence>
<evidence type="ECO:0000313" key="4">
    <source>
        <dbReference type="EMBL" id="KAJ2684873.1"/>
    </source>
</evidence>
<evidence type="ECO:0000313" key="5">
    <source>
        <dbReference type="Proteomes" id="UP001151516"/>
    </source>
</evidence>
<reference evidence="4" key="1">
    <citation type="submission" date="2022-07" db="EMBL/GenBank/DDBJ databases">
        <title>Phylogenomic reconstructions and comparative analyses of Kickxellomycotina fungi.</title>
        <authorList>
            <person name="Reynolds N.K."/>
            <person name="Stajich J.E."/>
            <person name="Barry K."/>
            <person name="Grigoriev I.V."/>
            <person name="Crous P."/>
            <person name="Smith M.E."/>
        </authorList>
    </citation>
    <scope>NUCLEOTIDE SEQUENCE</scope>
    <source>
        <strain evidence="4">CBS 109367</strain>
    </source>
</reference>
<keyword evidence="2" id="KW-1133">Transmembrane helix</keyword>
<feature type="signal peptide" evidence="3">
    <location>
        <begin position="1"/>
        <end position="21"/>
    </location>
</feature>
<feature type="transmembrane region" description="Helical" evidence="2">
    <location>
        <begin position="462"/>
        <end position="484"/>
    </location>
</feature>
<keyword evidence="5" id="KW-1185">Reference proteome</keyword>
<feature type="region of interest" description="Disordered" evidence="1">
    <location>
        <begin position="317"/>
        <end position="447"/>
    </location>
</feature>
<keyword evidence="2" id="KW-0812">Transmembrane</keyword>
<dbReference type="Gene3D" id="2.40.10.10">
    <property type="entry name" value="Trypsin-like serine proteases"/>
    <property type="match status" value="2"/>
</dbReference>
<feature type="compositionally biased region" description="Basic and acidic residues" evidence="1">
    <location>
        <begin position="426"/>
        <end position="447"/>
    </location>
</feature>
<feature type="chain" id="PRO_5040870209" description="Peptidase S1 domain-containing protein" evidence="3">
    <location>
        <begin position="22"/>
        <end position="499"/>
    </location>
</feature>
<protein>
    <recommendedName>
        <fullName evidence="6">Peptidase S1 domain-containing protein</fullName>
    </recommendedName>
</protein>
<dbReference type="SUPFAM" id="SSF50494">
    <property type="entry name" value="Trypsin-like serine proteases"/>
    <property type="match status" value="1"/>
</dbReference>
<evidence type="ECO:0000256" key="1">
    <source>
        <dbReference type="SAM" id="MobiDB-lite"/>
    </source>
</evidence>
<dbReference type="InterPro" id="IPR009003">
    <property type="entry name" value="Peptidase_S1_PA"/>
</dbReference>
<evidence type="ECO:0000256" key="2">
    <source>
        <dbReference type="SAM" id="Phobius"/>
    </source>
</evidence>
<evidence type="ECO:0000256" key="3">
    <source>
        <dbReference type="SAM" id="SignalP"/>
    </source>
</evidence>
<organism evidence="4 5">
    <name type="scientific">Coemansia spiralis</name>
    <dbReference type="NCBI Taxonomy" id="417178"/>
    <lineage>
        <taxon>Eukaryota</taxon>
        <taxon>Fungi</taxon>
        <taxon>Fungi incertae sedis</taxon>
        <taxon>Zoopagomycota</taxon>
        <taxon>Kickxellomycotina</taxon>
        <taxon>Kickxellomycetes</taxon>
        <taxon>Kickxellales</taxon>
        <taxon>Kickxellaceae</taxon>
        <taxon>Coemansia</taxon>
    </lineage>
</organism>
<comment type="caution">
    <text evidence="4">The sequence shown here is derived from an EMBL/GenBank/DDBJ whole genome shotgun (WGS) entry which is preliminary data.</text>
</comment>
<keyword evidence="2" id="KW-0472">Membrane</keyword>
<dbReference type="AlphaFoldDB" id="A0A9W8GG12"/>
<feature type="compositionally biased region" description="Polar residues" evidence="1">
    <location>
        <begin position="361"/>
        <end position="384"/>
    </location>
</feature>
<gene>
    <name evidence="4" type="ORF">IWW39_004646</name>
</gene>